<dbReference type="EMBL" id="OD570241">
    <property type="protein sequence ID" value="CAD7448614.1"/>
    <property type="molecule type" value="Genomic_DNA"/>
</dbReference>
<gene>
    <name evidence="1" type="ORF">TBIB3V08_LOCUS10898</name>
</gene>
<reference evidence="1" key="1">
    <citation type="submission" date="2020-11" db="EMBL/GenBank/DDBJ databases">
        <authorList>
            <person name="Tran Van P."/>
        </authorList>
    </citation>
    <scope>NUCLEOTIDE SEQUENCE</scope>
</reference>
<sequence length="334" mass="37925">MRGEARSAVGEEEEAEINPVSWVSYYCFQPVSWVSYYCFQPVAWVSYYCFQPVYWVSYYCFQPVAWVSYYCFQPVSWVSYYCFQPVAWVSYYCFQPVSWLSYNCFQPVSWLSYNCFQPVSRLSYNCFQPVPGSVTTVSNLCLDKSDPPAATLLREESVQEQESGVIVFDELGGNVWIKTFNAHARERSDKDVVQHTCQGTFGQSSCSTSAQGIALTIALDLVVSAFMGGARFMHLNDIALARKAKGPGFNSLVQAMQELGLMKIMTPRRTVYGLVMFGKMPKFPRKVRKKFAKTSESKFRTHCLNGTTPSKVLARSDLTMSKQHRGDNSVLGMH</sequence>
<protein>
    <submittedName>
        <fullName evidence="1">Uncharacterized protein</fullName>
    </submittedName>
</protein>
<accession>A0A7R9F9M4</accession>
<organism evidence="1">
    <name type="scientific">Timema bartmani</name>
    <dbReference type="NCBI Taxonomy" id="61472"/>
    <lineage>
        <taxon>Eukaryota</taxon>
        <taxon>Metazoa</taxon>
        <taxon>Ecdysozoa</taxon>
        <taxon>Arthropoda</taxon>
        <taxon>Hexapoda</taxon>
        <taxon>Insecta</taxon>
        <taxon>Pterygota</taxon>
        <taxon>Neoptera</taxon>
        <taxon>Polyneoptera</taxon>
        <taxon>Phasmatodea</taxon>
        <taxon>Timematodea</taxon>
        <taxon>Timematoidea</taxon>
        <taxon>Timematidae</taxon>
        <taxon>Timema</taxon>
    </lineage>
</organism>
<proteinExistence type="predicted"/>
<name>A0A7R9F9M4_9NEOP</name>
<dbReference type="AlphaFoldDB" id="A0A7R9F9M4"/>
<evidence type="ECO:0000313" key="1">
    <source>
        <dbReference type="EMBL" id="CAD7448614.1"/>
    </source>
</evidence>